<evidence type="ECO:0000256" key="13">
    <source>
        <dbReference type="ARBA" id="ARBA00023295"/>
    </source>
</evidence>
<evidence type="ECO:0000256" key="4">
    <source>
        <dbReference type="ARBA" id="ARBA00012045"/>
    </source>
</evidence>
<dbReference type="OrthoDB" id="10248838at2759"/>
<evidence type="ECO:0000256" key="11">
    <source>
        <dbReference type="ARBA" id="ARBA00023014"/>
    </source>
</evidence>
<dbReference type="GO" id="GO:0046872">
    <property type="term" value="F:metal ion binding"/>
    <property type="evidence" value="ECO:0007669"/>
    <property type="project" value="UniProtKB-KW"/>
</dbReference>
<evidence type="ECO:0000256" key="2">
    <source>
        <dbReference type="ARBA" id="ARBA00001966"/>
    </source>
</evidence>
<accession>A0A9P3GHK3</accession>
<feature type="region of interest" description="Disordered" evidence="14">
    <location>
        <begin position="1"/>
        <end position="61"/>
    </location>
</feature>
<keyword evidence="7" id="KW-0479">Metal-binding</keyword>
<dbReference type="InterPro" id="IPR004036">
    <property type="entry name" value="Endonuclease-III-like_CS2"/>
</dbReference>
<comment type="similarity">
    <text evidence="3">Belongs to the Nth/MutY family.</text>
</comment>
<dbReference type="Pfam" id="PF14815">
    <property type="entry name" value="NUDIX_4"/>
    <property type="match status" value="1"/>
</dbReference>
<keyword evidence="12" id="KW-0234">DNA repair</keyword>
<evidence type="ECO:0000256" key="7">
    <source>
        <dbReference type="ARBA" id="ARBA00022723"/>
    </source>
</evidence>
<dbReference type="SUPFAM" id="SSF55811">
    <property type="entry name" value="Nudix"/>
    <property type="match status" value="1"/>
</dbReference>
<gene>
    <name evidence="16" type="ORF">PsYK624_099150</name>
</gene>
<dbReference type="Gene3D" id="1.10.1670.10">
    <property type="entry name" value="Helix-hairpin-Helix base-excision DNA repair enzymes (C-terminal)"/>
    <property type="match status" value="1"/>
</dbReference>
<evidence type="ECO:0000256" key="14">
    <source>
        <dbReference type="SAM" id="MobiDB-lite"/>
    </source>
</evidence>
<evidence type="ECO:0000259" key="15">
    <source>
        <dbReference type="SMART" id="SM00478"/>
    </source>
</evidence>
<feature type="domain" description="HhH-GPD" evidence="15">
    <location>
        <begin position="125"/>
        <end position="278"/>
    </location>
</feature>
<comment type="cofactor">
    <cofactor evidence="2">
        <name>[4Fe-4S] cluster</name>
        <dbReference type="ChEBI" id="CHEBI:49883"/>
    </cofactor>
</comment>
<dbReference type="GO" id="GO:0034039">
    <property type="term" value="F:8-oxo-7,8-dihydroguanine DNA N-glycosylase activity"/>
    <property type="evidence" value="ECO:0007669"/>
    <property type="project" value="TreeGrafter"/>
</dbReference>
<evidence type="ECO:0000313" key="16">
    <source>
        <dbReference type="EMBL" id="GJE93754.1"/>
    </source>
</evidence>
<dbReference type="AlphaFoldDB" id="A0A9P3GHK3"/>
<dbReference type="InterPro" id="IPR011257">
    <property type="entry name" value="DNA_glycosylase"/>
</dbReference>
<dbReference type="InterPro" id="IPR044298">
    <property type="entry name" value="MIG/MutY"/>
</dbReference>
<dbReference type="GO" id="GO:0032357">
    <property type="term" value="F:oxidized purine DNA binding"/>
    <property type="evidence" value="ECO:0007669"/>
    <property type="project" value="TreeGrafter"/>
</dbReference>
<dbReference type="SUPFAM" id="SSF48150">
    <property type="entry name" value="DNA-glycosylase"/>
    <property type="match status" value="1"/>
</dbReference>
<keyword evidence="9" id="KW-0378">Hydrolase</keyword>
<evidence type="ECO:0000256" key="9">
    <source>
        <dbReference type="ARBA" id="ARBA00022801"/>
    </source>
</evidence>
<dbReference type="PANTHER" id="PTHR42944:SF1">
    <property type="entry name" value="ADENINE DNA GLYCOSYLASE"/>
    <property type="match status" value="1"/>
</dbReference>
<dbReference type="GO" id="GO:0035485">
    <property type="term" value="F:adenine/guanine mispair binding"/>
    <property type="evidence" value="ECO:0007669"/>
    <property type="project" value="TreeGrafter"/>
</dbReference>
<evidence type="ECO:0000313" key="17">
    <source>
        <dbReference type="Proteomes" id="UP000703269"/>
    </source>
</evidence>
<dbReference type="Gene3D" id="1.10.340.30">
    <property type="entry name" value="Hypothetical protein, domain 2"/>
    <property type="match status" value="1"/>
</dbReference>
<dbReference type="EC" id="3.2.2.31" evidence="4"/>
<comment type="catalytic activity">
    <reaction evidence="1">
        <text>Hydrolyzes free adenine bases from 7,8-dihydro-8-oxoguanine:adenine mismatched double-stranded DNA, leaving an apurinic site.</text>
        <dbReference type="EC" id="3.2.2.31"/>
    </reaction>
</comment>
<proteinExistence type="inferred from homology"/>
<evidence type="ECO:0000256" key="10">
    <source>
        <dbReference type="ARBA" id="ARBA00023004"/>
    </source>
</evidence>
<comment type="caution">
    <text evidence="16">The sequence shown here is derived from an EMBL/GenBank/DDBJ whole genome shotgun (WGS) entry which is preliminary data.</text>
</comment>
<dbReference type="GO" id="GO:0006298">
    <property type="term" value="P:mismatch repair"/>
    <property type="evidence" value="ECO:0007669"/>
    <property type="project" value="TreeGrafter"/>
</dbReference>
<dbReference type="GO" id="GO:0051539">
    <property type="term" value="F:4 iron, 4 sulfur cluster binding"/>
    <property type="evidence" value="ECO:0007669"/>
    <property type="project" value="UniProtKB-KW"/>
</dbReference>
<evidence type="ECO:0000256" key="1">
    <source>
        <dbReference type="ARBA" id="ARBA00000843"/>
    </source>
</evidence>
<keyword evidence="17" id="KW-1185">Reference proteome</keyword>
<evidence type="ECO:0000256" key="6">
    <source>
        <dbReference type="ARBA" id="ARBA00022485"/>
    </source>
</evidence>
<dbReference type="GO" id="GO:0006285">
    <property type="term" value="P:base-excision repair, AP site formation"/>
    <property type="evidence" value="ECO:0007669"/>
    <property type="project" value="UniProtKB-ARBA"/>
</dbReference>
<dbReference type="Proteomes" id="UP000703269">
    <property type="component" value="Unassembled WGS sequence"/>
</dbReference>
<dbReference type="InterPro" id="IPR003265">
    <property type="entry name" value="HhH-GPD_domain"/>
</dbReference>
<name>A0A9P3GHK3_9APHY</name>
<dbReference type="Pfam" id="PF00730">
    <property type="entry name" value="HhH-GPD"/>
    <property type="match status" value="1"/>
</dbReference>
<feature type="compositionally biased region" description="Acidic residues" evidence="14">
    <location>
        <begin position="9"/>
        <end position="21"/>
    </location>
</feature>
<dbReference type="GO" id="GO:0000701">
    <property type="term" value="F:purine-specific mismatch base pair DNA N-glycosylase activity"/>
    <property type="evidence" value="ECO:0007669"/>
    <property type="project" value="UniProtKB-EC"/>
</dbReference>
<keyword evidence="8" id="KW-0227">DNA damage</keyword>
<dbReference type="InterPro" id="IPR023170">
    <property type="entry name" value="HhH_base_excis_C"/>
</dbReference>
<evidence type="ECO:0000256" key="12">
    <source>
        <dbReference type="ARBA" id="ARBA00023204"/>
    </source>
</evidence>
<dbReference type="Gene3D" id="3.90.79.10">
    <property type="entry name" value="Nucleoside Triphosphate Pyrophosphohydrolase"/>
    <property type="match status" value="1"/>
</dbReference>
<keyword evidence="13" id="KW-0326">Glycosidase</keyword>
<keyword evidence="6" id="KW-0004">4Fe-4S</keyword>
<keyword evidence="11" id="KW-0411">Iron-sulfur</keyword>
<organism evidence="16 17">
    <name type="scientific">Phanerochaete sordida</name>
    <dbReference type="NCBI Taxonomy" id="48140"/>
    <lineage>
        <taxon>Eukaryota</taxon>
        <taxon>Fungi</taxon>
        <taxon>Dikarya</taxon>
        <taxon>Basidiomycota</taxon>
        <taxon>Agaricomycotina</taxon>
        <taxon>Agaricomycetes</taxon>
        <taxon>Polyporales</taxon>
        <taxon>Phanerochaetaceae</taxon>
        <taxon>Phanerochaete</taxon>
    </lineage>
</organism>
<feature type="compositionally biased region" description="Basic residues" evidence="14">
    <location>
        <begin position="30"/>
        <end position="53"/>
    </location>
</feature>
<dbReference type="SMART" id="SM00478">
    <property type="entry name" value="ENDO3c"/>
    <property type="match status" value="1"/>
</dbReference>
<sequence>MAKRTRAGDDDESEYEVDGESDASFTPSSKRARTKSAAPRKKQPMKKAQKSQRHVPDVNEQDDIEVHPVSRHIIADAAPMQSALLEWYAGVHEARGMPWRKPYDPTLGPDDRAQRAYEVWVSEIMLQQTQVATVIPYYTRWMQKFPTVRDLAAADIDTVNAHWKGLGYYSRAARLLQGAQKVVAELGGRLPGTAQDMEAQIPGIGRYSAGAICSIAYNERVPVLDGNVKRLMARLLALHAPPTAKQSLDVLWAGATAMVQGSARPGDVNQALIELGATVCKVQNPSCGPCPLQAWCGAHQQQHAPAPAASDAPRGGVPDIEELCTLCAPLPRGSPVTAFPPKAPRKQPRAELDVVSVVEWRHPRTHARHFLLVRRSDTGLLAGLHEFPTQPAVSPDLALAEQHALPQKLLADILATPPRAGPPPHADADTDAPLTIAQITPAGDVPHVFSHIRKTYRVQWVLLAGGGVHPPALAPAQGPRAAGAPPRALWARLADVPDANIGTGVLKVWRQVCALW</sequence>
<dbReference type="InterPro" id="IPR029119">
    <property type="entry name" value="MutY_C"/>
</dbReference>
<evidence type="ECO:0000256" key="5">
    <source>
        <dbReference type="ARBA" id="ARBA00022023"/>
    </source>
</evidence>
<evidence type="ECO:0000256" key="3">
    <source>
        <dbReference type="ARBA" id="ARBA00008343"/>
    </source>
</evidence>
<dbReference type="EMBL" id="BPQB01000034">
    <property type="protein sequence ID" value="GJE93754.1"/>
    <property type="molecule type" value="Genomic_DNA"/>
</dbReference>
<dbReference type="CDD" id="cd00056">
    <property type="entry name" value="ENDO3c"/>
    <property type="match status" value="1"/>
</dbReference>
<dbReference type="InterPro" id="IPR015797">
    <property type="entry name" value="NUDIX_hydrolase-like_dom_sf"/>
</dbReference>
<evidence type="ECO:0000256" key="8">
    <source>
        <dbReference type="ARBA" id="ARBA00022763"/>
    </source>
</evidence>
<dbReference type="PROSITE" id="PS01155">
    <property type="entry name" value="ENDONUCLEASE_III_2"/>
    <property type="match status" value="1"/>
</dbReference>
<keyword evidence="10" id="KW-0408">Iron</keyword>
<reference evidence="16 17" key="1">
    <citation type="submission" date="2021-08" db="EMBL/GenBank/DDBJ databases">
        <title>Draft Genome Sequence of Phanerochaete sordida strain YK-624.</title>
        <authorList>
            <person name="Mori T."/>
            <person name="Dohra H."/>
            <person name="Suzuki T."/>
            <person name="Kawagishi H."/>
            <person name="Hirai H."/>
        </authorList>
    </citation>
    <scope>NUCLEOTIDE SEQUENCE [LARGE SCALE GENOMIC DNA]</scope>
    <source>
        <strain evidence="16 17">YK-624</strain>
    </source>
</reference>
<dbReference type="FunFam" id="1.10.340.30:FF:000002">
    <property type="entry name" value="Adenine DNA glycosylase"/>
    <property type="match status" value="1"/>
</dbReference>
<protein>
    <recommendedName>
        <fullName evidence="5">Adenine DNA glycosylase</fullName>
        <ecNumber evidence="4">3.2.2.31</ecNumber>
    </recommendedName>
</protein>
<dbReference type="PANTHER" id="PTHR42944">
    <property type="entry name" value="ADENINE DNA GLYCOSYLASE"/>
    <property type="match status" value="1"/>
</dbReference>
<dbReference type="GO" id="GO:0005634">
    <property type="term" value="C:nucleus"/>
    <property type="evidence" value="ECO:0007669"/>
    <property type="project" value="TreeGrafter"/>
</dbReference>